<name>C8S378_9RHOB</name>
<reference evidence="3 4" key="1">
    <citation type="submission" date="2009-08" db="EMBL/GenBank/DDBJ databases">
        <title>The draft genome of Rhodobacter sp. SW2.</title>
        <authorList>
            <consortium name="US DOE Joint Genome Institute (JGI-PGF)"/>
            <person name="Lucas S."/>
            <person name="Copeland A."/>
            <person name="Lapidus A."/>
            <person name="Glavina del Rio T."/>
            <person name="Tice H."/>
            <person name="Bruce D."/>
            <person name="Goodwin L."/>
            <person name="Pitluck S."/>
            <person name="Larimer F."/>
            <person name="Land M.L."/>
            <person name="Hauser L."/>
            <person name="Emerson D."/>
        </authorList>
    </citation>
    <scope>NUCLEOTIDE SEQUENCE [LARGE SCALE GENOMIC DNA]</scope>
    <source>
        <strain evidence="3 4">SW2</strain>
    </source>
</reference>
<dbReference type="Pfam" id="PF13439">
    <property type="entry name" value="Glyco_transf_4"/>
    <property type="match status" value="1"/>
</dbReference>
<dbReference type="InterPro" id="IPR001296">
    <property type="entry name" value="Glyco_trans_1"/>
</dbReference>
<keyword evidence="4" id="KW-1185">Reference proteome</keyword>
<organism evidence="3 4">
    <name type="scientific">Rhodobacter ferrooxidans</name>
    <dbReference type="NCBI Taxonomy" id="371731"/>
    <lineage>
        <taxon>Bacteria</taxon>
        <taxon>Pseudomonadati</taxon>
        <taxon>Pseudomonadota</taxon>
        <taxon>Alphaproteobacteria</taxon>
        <taxon>Rhodobacterales</taxon>
        <taxon>Rhodobacter group</taxon>
        <taxon>Rhodobacter</taxon>
    </lineage>
</organism>
<dbReference type="eggNOG" id="COG0438">
    <property type="taxonomic scope" value="Bacteria"/>
</dbReference>
<dbReference type="Pfam" id="PF00534">
    <property type="entry name" value="Glycos_transf_1"/>
    <property type="match status" value="1"/>
</dbReference>
<dbReference type="EMBL" id="ACYY01000017">
    <property type="protein sequence ID" value="EEW24560.1"/>
    <property type="molecule type" value="Genomic_DNA"/>
</dbReference>
<proteinExistence type="predicted"/>
<evidence type="ECO:0000259" key="2">
    <source>
        <dbReference type="Pfam" id="PF13439"/>
    </source>
</evidence>
<feature type="domain" description="Glycosyl transferase family 1" evidence="1">
    <location>
        <begin position="214"/>
        <end position="350"/>
    </location>
</feature>
<evidence type="ECO:0000259" key="1">
    <source>
        <dbReference type="Pfam" id="PF00534"/>
    </source>
</evidence>
<dbReference type="PANTHER" id="PTHR45947:SF13">
    <property type="entry name" value="TRANSFERASE"/>
    <property type="match status" value="1"/>
</dbReference>
<evidence type="ECO:0000313" key="3">
    <source>
        <dbReference type="EMBL" id="EEW24560.1"/>
    </source>
</evidence>
<dbReference type="InterPro" id="IPR028098">
    <property type="entry name" value="Glyco_trans_4-like_N"/>
</dbReference>
<protein>
    <submittedName>
        <fullName evidence="3">Glycosyl transferase group 1</fullName>
    </submittedName>
</protein>
<dbReference type="SUPFAM" id="SSF53756">
    <property type="entry name" value="UDP-Glycosyltransferase/glycogen phosphorylase"/>
    <property type="match status" value="1"/>
</dbReference>
<evidence type="ECO:0000313" key="4">
    <source>
        <dbReference type="Proteomes" id="UP000010121"/>
    </source>
</evidence>
<dbReference type="InterPro" id="IPR050194">
    <property type="entry name" value="Glycosyltransferase_grp1"/>
</dbReference>
<keyword evidence="3" id="KW-0808">Transferase</keyword>
<comment type="caution">
    <text evidence="3">The sequence shown here is derived from an EMBL/GenBank/DDBJ whole genome shotgun (WGS) entry which is preliminary data.</text>
</comment>
<feature type="domain" description="Glycosyltransferase subfamily 4-like N-terminal" evidence="2">
    <location>
        <begin position="3"/>
        <end position="204"/>
    </location>
</feature>
<dbReference type="STRING" id="371731.Rsw2DRAFT_2506"/>
<accession>C8S378</accession>
<sequence>MFFHEVARMLRANGHEVAMMSCAEPGLDAAGVEFFPEAVDYRNGGIIKRVLNFPGMIYNRGAKAAMARRISEFCPDIVHAFAIYVRLTPAILEAAKEAGVPVVLSCNDYKHICPNYKLFHHGKICDDCKGGHFYQALRNRCCHDSVAFSAASMVEAYVQDGLDIWRRNVHTFLFASKFMAEKTEEFWGKGRVRIDFLRNPFDVARHEITPNVGDYVLYFGRLIEEKGVDVLLEAAALAPDVPIVIVGDGPDQARLNARALGLANVRMVGPAWGDDLAQYLHGARAVVVPSLWHENFPYVILQAFAASKPVIGSSRGGIPEMIGDARGWTYQASDATALATVLRQVVQLPNQKIAEIGADALTFLREELSDDSTYERLIAIYRKALA</sequence>
<dbReference type="AlphaFoldDB" id="C8S378"/>
<dbReference type="Gene3D" id="3.40.50.2000">
    <property type="entry name" value="Glycogen Phosphorylase B"/>
    <property type="match status" value="2"/>
</dbReference>
<dbReference type="PANTHER" id="PTHR45947">
    <property type="entry name" value="SULFOQUINOVOSYL TRANSFERASE SQD2"/>
    <property type="match status" value="1"/>
</dbReference>
<dbReference type="RefSeq" id="WP_008031514.1">
    <property type="nucleotide sequence ID" value="NZ_ACYY01000017.1"/>
</dbReference>
<dbReference type="Proteomes" id="UP000010121">
    <property type="component" value="Unassembled WGS sequence"/>
</dbReference>
<gene>
    <name evidence="3" type="ORF">Rsw2DRAFT_2506</name>
</gene>
<dbReference type="GO" id="GO:0016757">
    <property type="term" value="F:glycosyltransferase activity"/>
    <property type="evidence" value="ECO:0007669"/>
    <property type="project" value="InterPro"/>
</dbReference>